<reference evidence="12 13" key="1">
    <citation type="submission" date="2019-11" db="EMBL/GenBank/DDBJ databases">
        <authorList>
            <person name="Cho J.-C."/>
        </authorList>
    </citation>
    <scope>NUCLEOTIDE SEQUENCE [LARGE SCALE GENOMIC DNA]</scope>
    <source>
        <strain evidence="11 12">JH1073</strain>
        <strain evidence="10 13">JH702</strain>
    </source>
</reference>
<accession>A0AAJ6CTU2</accession>
<gene>
    <name evidence="7" type="primary">pyrB</name>
    <name evidence="10" type="ORF">GKO46_11595</name>
    <name evidence="11" type="ORF">GKO48_09940</name>
</gene>
<dbReference type="Proteomes" id="UP001321249">
    <property type="component" value="Unassembled WGS sequence"/>
</dbReference>
<feature type="binding site" evidence="7">
    <location>
        <position position="85"/>
    </location>
    <ligand>
        <name>carbamoyl phosphate</name>
        <dbReference type="ChEBI" id="CHEBI:58228"/>
    </ligand>
</feature>
<reference evidence="11" key="2">
    <citation type="journal article" date="2023" name="Nat. Commun.">
        <title>Cultivation of marine bacteria of the SAR202 clade.</title>
        <authorList>
            <person name="Lim Y."/>
            <person name="Seo J.H."/>
            <person name="Giovannoni S.J."/>
            <person name="Kang I."/>
            <person name="Cho J.C."/>
        </authorList>
    </citation>
    <scope>NUCLEOTIDE SEQUENCE</scope>
    <source>
        <strain evidence="11">JH1073</strain>
    </source>
</reference>
<evidence type="ECO:0000313" key="11">
    <source>
        <dbReference type="EMBL" id="WFG39922.1"/>
    </source>
</evidence>
<evidence type="ECO:0000256" key="3">
    <source>
        <dbReference type="ARBA" id="ARBA00022679"/>
    </source>
</evidence>
<dbReference type="InterPro" id="IPR006130">
    <property type="entry name" value="Asp/Orn_carbamoylTrfase"/>
</dbReference>
<evidence type="ECO:0000256" key="5">
    <source>
        <dbReference type="ARBA" id="ARBA00043884"/>
    </source>
</evidence>
<evidence type="ECO:0000313" key="10">
    <source>
        <dbReference type="EMBL" id="MDG0867711.1"/>
    </source>
</evidence>
<dbReference type="InterPro" id="IPR006132">
    <property type="entry name" value="Asp/Orn_carbamoyltranf_P-bd"/>
</dbReference>
<comment type="subunit">
    <text evidence="7">Heterododecamer (2C3:3R2) of six catalytic PyrB chains organized as two trimers (C3), and six regulatory PyrI chains organized as three dimers (R2).</text>
</comment>
<feature type="binding site" evidence="7">
    <location>
        <position position="162"/>
    </location>
    <ligand>
        <name>carbamoyl phosphate</name>
        <dbReference type="ChEBI" id="CHEBI:58228"/>
    </ligand>
</feature>
<dbReference type="Gene3D" id="3.40.50.1370">
    <property type="entry name" value="Aspartate/ornithine carbamoyltransferase"/>
    <property type="match status" value="2"/>
</dbReference>
<feature type="binding site" evidence="7">
    <location>
        <position position="165"/>
    </location>
    <ligand>
        <name>carbamoyl phosphate</name>
        <dbReference type="ChEBI" id="CHEBI:58228"/>
    </ligand>
</feature>
<keyword evidence="4 7" id="KW-0665">Pyrimidine biosynthesis</keyword>
<feature type="binding site" evidence="7">
    <location>
        <position position="300"/>
    </location>
    <ligand>
        <name>carbamoyl phosphate</name>
        <dbReference type="ChEBI" id="CHEBI:58228"/>
    </ligand>
</feature>
<dbReference type="PANTHER" id="PTHR45753:SF6">
    <property type="entry name" value="ASPARTATE CARBAMOYLTRANSFERASE"/>
    <property type="match status" value="1"/>
</dbReference>
<feature type="domain" description="Aspartate/ornithine carbamoyltransferase Asp/Orn-binding" evidence="8">
    <location>
        <begin position="181"/>
        <end position="337"/>
    </location>
</feature>
<dbReference type="EMBL" id="WMBE01000003">
    <property type="protein sequence ID" value="MDG0867711.1"/>
    <property type="molecule type" value="Genomic_DNA"/>
</dbReference>
<reference evidence="12" key="3">
    <citation type="submission" date="2023-06" db="EMBL/GenBank/DDBJ databases">
        <title>Pangenomics reveal diversification of enzyme families and niche specialization in globally abundant SAR202 bacteria.</title>
        <authorList>
            <person name="Saw J.H.W."/>
        </authorList>
    </citation>
    <scope>NUCLEOTIDE SEQUENCE [LARGE SCALE GENOMIC DNA]</scope>
    <source>
        <strain evidence="12">JH1073</strain>
    </source>
</reference>
<dbReference type="GO" id="GO:0004070">
    <property type="term" value="F:aspartate carbamoyltransferase activity"/>
    <property type="evidence" value="ECO:0007669"/>
    <property type="project" value="UniProtKB-UniRule"/>
</dbReference>
<dbReference type="InterPro" id="IPR002082">
    <property type="entry name" value="Asp_carbamoyltransf"/>
</dbReference>
<dbReference type="GO" id="GO:0006520">
    <property type="term" value="P:amino acid metabolic process"/>
    <property type="evidence" value="ECO:0007669"/>
    <property type="project" value="InterPro"/>
</dbReference>
<dbReference type="GO" id="GO:0005829">
    <property type="term" value="C:cytosol"/>
    <property type="evidence" value="ECO:0007669"/>
    <property type="project" value="TreeGrafter"/>
</dbReference>
<dbReference type="Proteomes" id="UP001219901">
    <property type="component" value="Chromosome"/>
</dbReference>
<dbReference type="GO" id="GO:0016597">
    <property type="term" value="F:amino acid binding"/>
    <property type="evidence" value="ECO:0007669"/>
    <property type="project" value="InterPro"/>
</dbReference>
<feature type="binding site" evidence="7">
    <location>
        <position position="84"/>
    </location>
    <ligand>
        <name>carbamoyl phosphate</name>
        <dbReference type="ChEBI" id="CHEBI:58228"/>
    </ligand>
</feature>
<dbReference type="PRINTS" id="PR00101">
    <property type="entry name" value="ATCASE"/>
</dbReference>
<feature type="binding site" evidence="7">
    <location>
        <position position="195"/>
    </location>
    <ligand>
        <name>L-aspartate</name>
        <dbReference type="ChEBI" id="CHEBI:29991"/>
    </ligand>
</feature>
<dbReference type="AlphaFoldDB" id="A0AAJ6CTU2"/>
<evidence type="ECO:0000259" key="8">
    <source>
        <dbReference type="Pfam" id="PF00185"/>
    </source>
</evidence>
<evidence type="ECO:0000256" key="4">
    <source>
        <dbReference type="ARBA" id="ARBA00022975"/>
    </source>
</evidence>
<dbReference type="PRINTS" id="PR00100">
    <property type="entry name" value="AOTCASE"/>
</dbReference>
<evidence type="ECO:0000256" key="6">
    <source>
        <dbReference type="ARBA" id="ARBA00048859"/>
    </source>
</evidence>
<dbReference type="GO" id="GO:0006207">
    <property type="term" value="P:'de novo' pyrimidine nucleobase biosynthetic process"/>
    <property type="evidence" value="ECO:0007669"/>
    <property type="project" value="InterPro"/>
</dbReference>
<dbReference type="EMBL" id="CP046147">
    <property type="protein sequence ID" value="WFG39922.1"/>
    <property type="molecule type" value="Genomic_DNA"/>
</dbReference>
<dbReference type="PANTHER" id="PTHR45753">
    <property type="entry name" value="ORNITHINE CARBAMOYLTRANSFERASE, MITOCHONDRIAL"/>
    <property type="match status" value="1"/>
</dbReference>
<dbReference type="NCBIfam" id="NF002032">
    <property type="entry name" value="PRK00856.1"/>
    <property type="match status" value="1"/>
</dbReference>
<feature type="binding site" evidence="7">
    <location>
        <position position="259"/>
    </location>
    <ligand>
        <name>L-aspartate</name>
        <dbReference type="ChEBI" id="CHEBI:29991"/>
    </ligand>
</feature>
<feature type="binding site" evidence="7">
    <location>
        <position position="134"/>
    </location>
    <ligand>
        <name>carbamoyl phosphate</name>
        <dbReference type="ChEBI" id="CHEBI:58228"/>
    </ligand>
</feature>
<dbReference type="SUPFAM" id="SSF53671">
    <property type="entry name" value="Aspartate/ornithine carbamoyltransferase"/>
    <property type="match status" value="1"/>
</dbReference>
<dbReference type="EC" id="2.1.3.2" evidence="7"/>
<dbReference type="PROSITE" id="PS00097">
    <property type="entry name" value="CARBAMOYLTRANSFERASE"/>
    <property type="match status" value="1"/>
</dbReference>
<evidence type="ECO:0000259" key="9">
    <source>
        <dbReference type="Pfam" id="PF02729"/>
    </source>
</evidence>
<protein>
    <recommendedName>
        <fullName evidence="7">Aspartate carbamoyltransferase</fullName>
        <ecNumber evidence="7">2.1.3.2</ecNumber>
    </recommendedName>
    <alternativeName>
        <fullName evidence="7">Aspartate transcarbamylase</fullName>
        <shortName evidence="7">ATCase</shortName>
    </alternativeName>
</protein>
<evidence type="ECO:0000256" key="1">
    <source>
        <dbReference type="ARBA" id="ARBA00004852"/>
    </source>
</evidence>
<sequence length="353" mass="37989">MTNPTTTTATEESVLLDSDTAVETDSVVTPRHHLLDLDDLSATEITELLDSAEGMLEITNRDIRKTPALRGKTIITMFFENSTRTRVSFEQAGKILGADVINVTASASSVSKGESLLNTVKTLQAMQIDALVVRHPHSGAPYFISNHTDAAVVNAGDGTHAHPTQSLLDLFTVRNHVGDMEGKKIAIVGDVLYSRVARSDILAFQKMGAEVTVSCPNTLIPDEWRLGSTLGEETGFGGLKLAKTVDEAVDSADVVMALRIQQERQDAGHLPSLREYSDRWGINSKRMALANDGALLMHPGPMNEGVEIASDVAHGAQSVVEEQVRNGVAVRMAVLYTLCAPGKFTRIGNGDED</sequence>
<proteinExistence type="inferred from homology"/>
<dbReference type="HAMAP" id="MF_00001">
    <property type="entry name" value="Asp_carb_tr"/>
    <property type="match status" value="1"/>
</dbReference>
<name>A0AAJ6CTU2_9CHLR</name>
<feature type="domain" description="Aspartate/ornithine carbamoyltransferase carbamoyl-P binding" evidence="9">
    <location>
        <begin position="33"/>
        <end position="174"/>
    </location>
</feature>
<comment type="function">
    <text evidence="5 7">Catalyzes the condensation of carbamoyl phosphate and aspartate to form carbamoyl aspartate and inorganic phosphate, the committed step in the de novo pyrimidine nucleotide biosynthesis pathway.</text>
</comment>
<dbReference type="InterPro" id="IPR006131">
    <property type="entry name" value="Asp_carbamoyltransf_Asp/Orn-bd"/>
</dbReference>
<dbReference type="RefSeq" id="WP_342826333.1">
    <property type="nucleotide sequence ID" value="NZ_CP046146.1"/>
</dbReference>
<evidence type="ECO:0000256" key="7">
    <source>
        <dbReference type="HAMAP-Rule" id="MF_00001"/>
    </source>
</evidence>
<dbReference type="InterPro" id="IPR036901">
    <property type="entry name" value="Asp/Orn_carbamoylTrfase_sf"/>
</dbReference>
<comment type="catalytic activity">
    <reaction evidence="6 7">
        <text>carbamoyl phosphate + L-aspartate = N-carbamoyl-L-aspartate + phosphate + H(+)</text>
        <dbReference type="Rhea" id="RHEA:20013"/>
        <dbReference type="ChEBI" id="CHEBI:15378"/>
        <dbReference type="ChEBI" id="CHEBI:29991"/>
        <dbReference type="ChEBI" id="CHEBI:32814"/>
        <dbReference type="ChEBI" id="CHEBI:43474"/>
        <dbReference type="ChEBI" id="CHEBI:58228"/>
        <dbReference type="EC" id="2.1.3.2"/>
    </reaction>
</comment>
<comment type="pathway">
    <text evidence="1 7">Pyrimidine metabolism; UMP biosynthesis via de novo pathway; (S)-dihydroorotate from bicarbonate: step 2/3.</text>
</comment>
<evidence type="ECO:0000256" key="2">
    <source>
        <dbReference type="ARBA" id="ARBA00008896"/>
    </source>
</evidence>
<dbReference type="Pfam" id="PF00185">
    <property type="entry name" value="OTCace"/>
    <property type="match status" value="1"/>
</dbReference>
<comment type="similarity">
    <text evidence="2 7">Belongs to the aspartate/ornithine carbamoyltransferase superfamily. ATCase family.</text>
</comment>
<feature type="binding site" evidence="7">
    <location>
        <position position="112"/>
    </location>
    <ligand>
        <name>L-aspartate</name>
        <dbReference type="ChEBI" id="CHEBI:29991"/>
    </ligand>
</feature>
<dbReference type="NCBIfam" id="TIGR00670">
    <property type="entry name" value="asp_carb_tr"/>
    <property type="match status" value="1"/>
</dbReference>
<organism evidence="11 12">
    <name type="scientific">Candidatus Lucifugimonas marina</name>
    <dbReference type="NCBI Taxonomy" id="3038979"/>
    <lineage>
        <taxon>Bacteria</taxon>
        <taxon>Bacillati</taxon>
        <taxon>Chloroflexota</taxon>
        <taxon>Dehalococcoidia</taxon>
        <taxon>SAR202 cluster</taxon>
        <taxon>Candidatus Lucifugimonadales</taxon>
        <taxon>Candidatus Lucifugimonadaceae</taxon>
        <taxon>Candidatus Lucifugimonas</taxon>
    </lineage>
</organism>
<dbReference type="Pfam" id="PF02729">
    <property type="entry name" value="OTCace_N"/>
    <property type="match status" value="1"/>
</dbReference>
<dbReference type="GO" id="GO:0044205">
    <property type="term" value="P:'de novo' UMP biosynthetic process"/>
    <property type="evidence" value="ECO:0007669"/>
    <property type="project" value="UniProtKB-UniRule"/>
</dbReference>
<evidence type="ECO:0000313" key="12">
    <source>
        <dbReference type="Proteomes" id="UP001219901"/>
    </source>
</evidence>
<keyword evidence="12" id="KW-1185">Reference proteome</keyword>
<feature type="binding site" evidence="7">
    <location>
        <position position="301"/>
    </location>
    <ligand>
        <name>carbamoyl phosphate</name>
        <dbReference type="ChEBI" id="CHEBI:58228"/>
    </ligand>
</feature>
<keyword evidence="3 7" id="KW-0808">Transferase</keyword>
<evidence type="ECO:0000313" key="13">
    <source>
        <dbReference type="Proteomes" id="UP001321249"/>
    </source>
</evidence>